<dbReference type="Proteomes" id="UP000011135">
    <property type="component" value="Unassembled WGS sequence"/>
</dbReference>
<reference evidence="1 2" key="1">
    <citation type="submission" date="2012-12" db="EMBL/GenBank/DDBJ databases">
        <title>Genome assembly of Fulvivirga imtechensis AK7.</title>
        <authorList>
            <person name="Nupur N."/>
            <person name="Khatri I."/>
            <person name="Kumar R."/>
            <person name="Subramanian S."/>
            <person name="Pinnaka A."/>
        </authorList>
    </citation>
    <scope>NUCLEOTIDE SEQUENCE [LARGE SCALE GENOMIC DNA]</scope>
    <source>
        <strain evidence="1 2">AK7</strain>
    </source>
</reference>
<dbReference type="EMBL" id="AMZN01000081">
    <property type="protein sequence ID" value="ELR69236.1"/>
    <property type="molecule type" value="Genomic_DNA"/>
</dbReference>
<sequence length="42" mass="4498">MSAPLVLGVYAPMIRQTVISKVHIPGIKLAINFLLSEDMACG</sequence>
<keyword evidence="2" id="KW-1185">Reference proteome</keyword>
<comment type="caution">
    <text evidence="1">The sequence shown here is derived from an EMBL/GenBank/DDBJ whole genome shotgun (WGS) entry which is preliminary data.</text>
</comment>
<gene>
    <name evidence="1" type="ORF">C900_05307</name>
</gene>
<dbReference type="AlphaFoldDB" id="L8JK16"/>
<organism evidence="1 2">
    <name type="scientific">Fulvivirga imtechensis AK7</name>
    <dbReference type="NCBI Taxonomy" id="1237149"/>
    <lineage>
        <taxon>Bacteria</taxon>
        <taxon>Pseudomonadati</taxon>
        <taxon>Bacteroidota</taxon>
        <taxon>Cytophagia</taxon>
        <taxon>Cytophagales</taxon>
        <taxon>Fulvivirgaceae</taxon>
        <taxon>Fulvivirga</taxon>
    </lineage>
</organism>
<name>L8JK16_9BACT</name>
<protein>
    <submittedName>
        <fullName evidence="1">Uncharacterized protein</fullName>
    </submittedName>
</protein>
<proteinExistence type="predicted"/>
<accession>L8JK16</accession>
<evidence type="ECO:0000313" key="1">
    <source>
        <dbReference type="EMBL" id="ELR69236.1"/>
    </source>
</evidence>
<evidence type="ECO:0000313" key="2">
    <source>
        <dbReference type="Proteomes" id="UP000011135"/>
    </source>
</evidence>